<comment type="caution">
    <text evidence="7">The sequence shown here is derived from an EMBL/GenBank/DDBJ whole genome shotgun (WGS) entry which is preliminary data.</text>
</comment>
<feature type="domain" description="NolW-like" evidence="6">
    <location>
        <begin position="22"/>
        <end position="80"/>
    </location>
</feature>
<evidence type="ECO:0000256" key="2">
    <source>
        <dbReference type="RuleBase" id="RU004003"/>
    </source>
</evidence>
<evidence type="ECO:0000259" key="6">
    <source>
        <dbReference type="Pfam" id="PF03958"/>
    </source>
</evidence>
<dbReference type="InterPro" id="IPR004846">
    <property type="entry name" value="T2SS/T3SS_dom"/>
</dbReference>
<dbReference type="Proteomes" id="UP000805841">
    <property type="component" value="Unassembled WGS sequence"/>
</dbReference>
<evidence type="ECO:0000256" key="3">
    <source>
        <dbReference type="RuleBase" id="RU004004"/>
    </source>
</evidence>
<organism evidence="7 8">
    <name type="scientific">Pseudomonas typographi</name>
    <dbReference type="NCBI Taxonomy" id="2715964"/>
    <lineage>
        <taxon>Bacteria</taxon>
        <taxon>Pseudomonadati</taxon>
        <taxon>Pseudomonadota</taxon>
        <taxon>Gammaproteobacteria</taxon>
        <taxon>Pseudomonadales</taxon>
        <taxon>Pseudomonadaceae</taxon>
        <taxon>Pseudomonas</taxon>
    </lineage>
</organism>
<dbReference type="InterPro" id="IPR038591">
    <property type="entry name" value="NolW-like_sf"/>
</dbReference>
<evidence type="ECO:0000256" key="4">
    <source>
        <dbReference type="SAM" id="SignalP"/>
    </source>
</evidence>
<keyword evidence="3" id="KW-0813">Transport</keyword>
<evidence type="ECO:0000313" key="7">
    <source>
        <dbReference type="EMBL" id="MBD1600730.1"/>
    </source>
</evidence>
<keyword evidence="1 4" id="KW-0732">Signal</keyword>
<feature type="chain" id="PRO_5045911426" evidence="4">
    <location>
        <begin position="21"/>
        <end position="251"/>
    </location>
</feature>
<gene>
    <name evidence="7" type="ORF">HAQ05_18755</name>
</gene>
<feature type="domain" description="Type II/III secretion system secretin-like" evidence="5">
    <location>
        <begin position="123"/>
        <end position="227"/>
    </location>
</feature>
<evidence type="ECO:0000259" key="5">
    <source>
        <dbReference type="Pfam" id="PF00263"/>
    </source>
</evidence>
<dbReference type="Pfam" id="PF00263">
    <property type="entry name" value="Secretin"/>
    <property type="match status" value="1"/>
</dbReference>
<reference evidence="7 8" key="1">
    <citation type="journal article" date="2020" name="Insects">
        <title>Bacteria Belonging to Pseudomonas typographi sp. nov. from the Bark Beetle Ips typographus Have Genomic Potential to Aid in the Host Ecology.</title>
        <authorList>
            <person name="Peral-Aranega E."/>
            <person name="Saati-Santamaria Z."/>
            <person name="Kolarik M."/>
            <person name="Rivas R."/>
            <person name="Garcia-Fraile P."/>
        </authorList>
    </citation>
    <scope>NUCLEOTIDE SEQUENCE [LARGE SCALE GENOMIC DNA]</scope>
    <source>
        <strain evidence="7 8">CA3A</strain>
    </source>
</reference>
<keyword evidence="8" id="KW-1185">Reference proteome</keyword>
<accession>A0ABR7Z5E4</accession>
<dbReference type="InterPro" id="IPR005644">
    <property type="entry name" value="NolW-like"/>
</dbReference>
<feature type="signal peptide" evidence="4">
    <location>
        <begin position="1"/>
        <end position="20"/>
    </location>
</feature>
<comment type="similarity">
    <text evidence="2">Belongs to the bacterial secretin family.</text>
</comment>
<dbReference type="Pfam" id="PF03958">
    <property type="entry name" value="Secretin_N"/>
    <property type="match status" value="1"/>
</dbReference>
<sequence>MPPRLLLAALTMAWCSLAQAATQVLALHYRTSAELLPIAQSFLGRDGDVQAYGNQLVVSAEPSKIDELTALLERIDRPARRLLISVDTRDSNHSDASGYTLNNGEQGRIIRYGTANRSGGVQQVQTTEGTPALIQVGQSVPVTSTRSDGYGAWQSDTQYRNATRGFYVTASVTSDQVHLAISSNDDRVSQQRPDVINVQSTATQVTGHLGEWITLAGVNENSQADQNTLAKRYSTEGRTDMTLRVKVDALQ</sequence>
<evidence type="ECO:0000313" key="8">
    <source>
        <dbReference type="Proteomes" id="UP000805841"/>
    </source>
</evidence>
<name>A0ABR7Z5E4_9PSED</name>
<proteinExistence type="inferred from homology"/>
<comment type="subcellular location">
    <subcellularLocation>
        <location evidence="3">Cell outer membrane</location>
    </subcellularLocation>
</comment>
<dbReference type="Gene3D" id="3.30.1370.120">
    <property type="match status" value="1"/>
</dbReference>
<dbReference type="RefSeq" id="WP_190423283.1">
    <property type="nucleotide sequence ID" value="NZ_JAAOCA010000024.1"/>
</dbReference>
<evidence type="ECO:0000256" key="1">
    <source>
        <dbReference type="ARBA" id="ARBA00022729"/>
    </source>
</evidence>
<protein>
    <submittedName>
        <fullName evidence="7">Secretin</fullName>
    </submittedName>
</protein>
<dbReference type="EMBL" id="JAAOCA010000024">
    <property type="protein sequence ID" value="MBD1600730.1"/>
    <property type="molecule type" value="Genomic_DNA"/>
</dbReference>